<comment type="caution">
    <text evidence="1">The sequence shown here is derived from an EMBL/GenBank/DDBJ whole genome shotgun (WGS) entry which is preliminary data.</text>
</comment>
<reference evidence="1 2" key="1">
    <citation type="submission" date="2013-08" db="EMBL/GenBank/DDBJ databases">
        <authorList>
            <person name="Durkin A.S."/>
            <person name="Haft D.R."/>
            <person name="McCorrison J."/>
            <person name="Torralba M."/>
            <person name="Gillis M."/>
            <person name="Haft D.H."/>
            <person name="Methe B."/>
            <person name="Sutton G."/>
            <person name="Nelson K.E."/>
        </authorList>
    </citation>
    <scope>NUCLEOTIDE SEQUENCE [LARGE SCALE GENOMIC DNA]</scope>
    <source>
        <strain evidence="1 2">F0067</strain>
    </source>
</reference>
<dbReference type="SUPFAM" id="SSF50475">
    <property type="entry name" value="FMN-binding split barrel"/>
    <property type="match status" value="1"/>
</dbReference>
<dbReference type="AlphaFoldDB" id="U2NQD4"/>
<gene>
    <name evidence="1" type="primary">nimB</name>
    <name evidence="1" type="ORF">HMPREF9135_0576</name>
</gene>
<dbReference type="InterPro" id="IPR012349">
    <property type="entry name" value="Split_barrel_FMN-bd"/>
</dbReference>
<dbReference type="PATRIC" id="fig|1115809.3.peg.394"/>
<dbReference type="NCBIfam" id="NF000262">
    <property type="entry name" value="NimIJ"/>
    <property type="match status" value="1"/>
</dbReference>
<organism evidence="1 2">
    <name type="scientific">Segatella baroniae F0067</name>
    <dbReference type="NCBI Taxonomy" id="1115809"/>
    <lineage>
        <taxon>Bacteria</taxon>
        <taxon>Pseudomonadati</taxon>
        <taxon>Bacteroidota</taxon>
        <taxon>Bacteroidia</taxon>
        <taxon>Bacteroidales</taxon>
        <taxon>Prevotellaceae</taxon>
        <taxon>Segatella</taxon>
    </lineage>
</organism>
<dbReference type="PANTHER" id="PTHR34071">
    <property type="entry name" value="5-NITROIMIDAZOLE ANTIBIOTICS RESISTANCE PROTEIN, NIMA-FAMILY-RELATED PROTEIN-RELATED"/>
    <property type="match status" value="1"/>
</dbReference>
<dbReference type="Proteomes" id="UP000016648">
    <property type="component" value="Unassembled WGS sequence"/>
</dbReference>
<protein>
    <submittedName>
        <fullName evidence="1">5-nitroimidazole antibiotic resistance protein NimB</fullName>
    </submittedName>
</protein>
<evidence type="ECO:0000313" key="2">
    <source>
        <dbReference type="Proteomes" id="UP000016648"/>
    </source>
</evidence>
<dbReference type="RefSeq" id="WP_021588763.1">
    <property type="nucleotide sequence ID" value="NG_048016.1"/>
</dbReference>
<dbReference type="EMBL" id="AWEY01000007">
    <property type="protein sequence ID" value="ERK40265.1"/>
    <property type="molecule type" value="Genomic_DNA"/>
</dbReference>
<sequence>MNRLDNMEFREMRRKRQQLSDAECVGILENATSGTLALQGDGGYPYAVPISYVHADGKLYFHSALKGHKVDAIRGCDKASFCVIEQDEVHGEEYTPYFRSVIAFGRIRILEDEAERMAAARLLGDRYHPHHEEALGRELAKSFSHMLVICLDIEHMTGKEAIELVRMKRQRA</sequence>
<keyword evidence="2" id="KW-1185">Reference proteome</keyword>
<accession>U2NQD4</accession>
<dbReference type="Gene3D" id="2.30.110.10">
    <property type="entry name" value="Electron Transport, Fmn-binding Protein, Chain A"/>
    <property type="match status" value="1"/>
</dbReference>
<proteinExistence type="predicted"/>
<dbReference type="Pfam" id="PF12900">
    <property type="entry name" value="Pyridox_ox_2"/>
    <property type="match status" value="1"/>
</dbReference>
<dbReference type="InterPro" id="IPR024747">
    <property type="entry name" value="Pyridox_Oxase-rel"/>
</dbReference>
<evidence type="ECO:0000313" key="1">
    <source>
        <dbReference type="EMBL" id="ERK40265.1"/>
    </source>
</evidence>
<dbReference type="CARD" id="ARO:3007111">
    <property type="molecule name" value="nimI"/>
    <property type="mechanism identifier" value="ARO:0001004"/>
    <property type="mechanism name" value="antibiotic inactivation"/>
</dbReference>
<name>U2NQD4_9BACT</name>
<dbReference type="PANTHER" id="PTHR34071:SF2">
    <property type="entry name" value="FLAVIN-NUCLEOTIDE-BINDING PROTEIN"/>
    <property type="match status" value="1"/>
</dbReference>